<comment type="caution">
    <text evidence="2">The sequence shown here is derived from an EMBL/GenBank/DDBJ whole genome shotgun (WGS) entry which is preliminary data.</text>
</comment>
<sequence length="519" mass="56662">MSFSSLPVDVLILVFESLNVDDLSSLAQTCRVVHSAITEFGWSSYLYLHPRQSYSLSAAKRGWQPRTIARYDAKSDLSWDTQAFIARPLSRTWSGKHQPVVVITPSRLVVGAGNHIYSYAFGHARYASVAPPVSFEGSASLQDHPERPRNITALVSIEDGDKNCTFDIAFQDGAIERIYLNPSRPNASRLPSTPELSITRYRLPEMPASDFVESLSSQADIVLALSSNGSARLTNTSFTSPTHEIDIRSRSWTSYLSLSSSTPYAAFGTASTTPLTVHPIFEGGELSPLPSAILHSKKMLAGELPLADKLPSSAVYGLSKGPPNAQWGSSPQILVSGWYDGKVRVYDLRVPSITSCRYTTNRAPSPLSPNSETTNASTTINQTHIIPIHTPILSLVDRWSYEPIYSVSSGGGSASHIAAGTARHSVVSFWDIRKPATGWSVHAPGNDPSPVYSVILESSRFFGVTQSRPFVYDFGPGVSLDTYPSLPLIRGFDNLKQKKGTNQATYHVLRYTHSTSGIY</sequence>
<evidence type="ECO:0000259" key="1">
    <source>
        <dbReference type="PROSITE" id="PS50181"/>
    </source>
</evidence>
<accession>A0A9P6EQH6</accession>
<evidence type="ECO:0000313" key="2">
    <source>
        <dbReference type="EMBL" id="KAF9533234.1"/>
    </source>
</evidence>
<dbReference type="SUPFAM" id="SSF50978">
    <property type="entry name" value="WD40 repeat-like"/>
    <property type="match status" value="1"/>
</dbReference>
<dbReference type="AlphaFoldDB" id="A0A9P6EQH6"/>
<dbReference type="PROSITE" id="PS50181">
    <property type="entry name" value="FBOX"/>
    <property type="match status" value="1"/>
</dbReference>
<reference evidence="2" key="1">
    <citation type="submission" date="2020-11" db="EMBL/GenBank/DDBJ databases">
        <authorList>
            <consortium name="DOE Joint Genome Institute"/>
            <person name="Ahrendt S."/>
            <person name="Riley R."/>
            <person name="Andreopoulos W."/>
            <person name="Labutti K."/>
            <person name="Pangilinan J."/>
            <person name="Ruiz-Duenas F.J."/>
            <person name="Barrasa J.M."/>
            <person name="Sanchez-Garcia M."/>
            <person name="Camarero S."/>
            <person name="Miyauchi S."/>
            <person name="Serrano A."/>
            <person name="Linde D."/>
            <person name="Babiker R."/>
            <person name="Drula E."/>
            <person name="Ayuso-Fernandez I."/>
            <person name="Pacheco R."/>
            <person name="Padilla G."/>
            <person name="Ferreira P."/>
            <person name="Barriuso J."/>
            <person name="Kellner H."/>
            <person name="Castanera R."/>
            <person name="Alfaro M."/>
            <person name="Ramirez L."/>
            <person name="Pisabarro A.G."/>
            <person name="Kuo A."/>
            <person name="Tritt A."/>
            <person name="Lipzen A."/>
            <person name="He G."/>
            <person name="Yan M."/>
            <person name="Ng V."/>
            <person name="Cullen D."/>
            <person name="Martin F."/>
            <person name="Rosso M.-N."/>
            <person name="Henrissat B."/>
            <person name="Hibbett D."/>
            <person name="Martinez A.T."/>
            <person name="Grigoriev I.V."/>
        </authorList>
    </citation>
    <scope>NUCLEOTIDE SEQUENCE</scope>
    <source>
        <strain evidence="2">CBS 506.95</strain>
    </source>
</reference>
<dbReference type="OrthoDB" id="1259151at2759"/>
<dbReference type="InterPro" id="IPR036047">
    <property type="entry name" value="F-box-like_dom_sf"/>
</dbReference>
<feature type="domain" description="F-box" evidence="1">
    <location>
        <begin position="1"/>
        <end position="48"/>
    </location>
</feature>
<dbReference type="Pfam" id="PF12937">
    <property type="entry name" value="F-box-like"/>
    <property type="match status" value="1"/>
</dbReference>
<evidence type="ECO:0000313" key="3">
    <source>
        <dbReference type="Proteomes" id="UP000807306"/>
    </source>
</evidence>
<dbReference type="InterPro" id="IPR001810">
    <property type="entry name" value="F-box_dom"/>
</dbReference>
<dbReference type="CDD" id="cd09917">
    <property type="entry name" value="F-box_SF"/>
    <property type="match status" value="1"/>
</dbReference>
<dbReference type="InterPro" id="IPR036322">
    <property type="entry name" value="WD40_repeat_dom_sf"/>
</dbReference>
<dbReference type="Proteomes" id="UP000807306">
    <property type="component" value="Unassembled WGS sequence"/>
</dbReference>
<organism evidence="2 3">
    <name type="scientific">Crepidotus variabilis</name>
    <dbReference type="NCBI Taxonomy" id="179855"/>
    <lineage>
        <taxon>Eukaryota</taxon>
        <taxon>Fungi</taxon>
        <taxon>Dikarya</taxon>
        <taxon>Basidiomycota</taxon>
        <taxon>Agaricomycotina</taxon>
        <taxon>Agaricomycetes</taxon>
        <taxon>Agaricomycetidae</taxon>
        <taxon>Agaricales</taxon>
        <taxon>Agaricineae</taxon>
        <taxon>Crepidotaceae</taxon>
        <taxon>Crepidotus</taxon>
    </lineage>
</organism>
<protein>
    <recommendedName>
        <fullName evidence="1">F-box domain-containing protein</fullName>
    </recommendedName>
</protein>
<gene>
    <name evidence="2" type="ORF">CPB83DRAFT_846098</name>
</gene>
<dbReference type="SUPFAM" id="SSF81383">
    <property type="entry name" value="F-box domain"/>
    <property type="match status" value="1"/>
</dbReference>
<name>A0A9P6EQH6_9AGAR</name>
<proteinExistence type="predicted"/>
<keyword evidence="3" id="KW-1185">Reference proteome</keyword>
<dbReference type="EMBL" id="MU157829">
    <property type="protein sequence ID" value="KAF9533234.1"/>
    <property type="molecule type" value="Genomic_DNA"/>
</dbReference>